<evidence type="ECO:0000256" key="5">
    <source>
        <dbReference type="ARBA" id="ARBA00022989"/>
    </source>
</evidence>
<evidence type="ECO:0000256" key="1">
    <source>
        <dbReference type="ARBA" id="ARBA00003257"/>
    </source>
</evidence>
<dbReference type="Pfam" id="PF00361">
    <property type="entry name" value="Proton_antipo_M"/>
    <property type="match status" value="1"/>
</dbReference>
<comment type="subcellular location">
    <subcellularLocation>
        <location evidence="2">Membrane</location>
        <topology evidence="2">Multi-pass membrane protein</topology>
    </subcellularLocation>
    <subcellularLocation>
        <location evidence="7">Mitochondrion membrane</location>
        <topology evidence="7">Multi-pass membrane protein</topology>
    </subcellularLocation>
</comment>
<comment type="similarity">
    <text evidence="3 7">Belongs to the complex I subunit 4 family.</text>
</comment>
<keyword evidence="5 7" id="KW-1133">Transmembrane helix</keyword>
<comment type="catalytic activity">
    <reaction evidence="7">
        <text>a ubiquinone + NADH + 5 H(+)(in) = a ubiquinol + NAD(+) + 4 H(+)(out)</text>
        <dbReference type="Rhea" id="RHEA:29091"/>
        <dbReference type="Rhea" id="RHEA-COMP:9565"/>
        <dbReference type="Rhea" id="RHEA-COMP:9566"/>
        <dbReference type="ChEBI" id="CHEBI:15378"/>
        <dbReference type="ChEBI" id="CHEBI:16389"/>
        <dbReference type="ChEBI" id="CHEBI:17976"/>
        <dbReference type="ChEBI" id="CHEBI:57540"/>
        <dbReference type="ChEBI" id="CHEBI:57945"/>
        <dbReference type="EC" id="7.1.1.2"/>
    </reaction>
</comment>
<dbReference type="EMBL" id="KP165385">
    <property type="protein sequence ID" value="AJF22827.1"/>
    <property type="molecule type" value="Genomic_DNA"/>
</dbReference>
<feature type="transmembrane region" description="Helical" evidence="7">
    <location>
        <begin position="343"/>
        <end position="363"/>
    </location>
</feature>
<dbReference type="GO" id="GO:0008137">
    <property type="term" value="F:NADH dehydrogenase (ubiquinone) activity"/>
    <property type="evidence" value="ECO:0007669"/>
    <property type="project" value="UniProtKB-UniRule"/>
</dbReference>
<dbReference type="GO" id="GO:0042773">
    <property type="term" value="P:ATP synthesis coupled electron transport"/>
    <property type="evidence" value="ECO:0007669"/>
    <property type="project" value="InterPro"/>
</dbReference>
<feature type="transmembrane region" description="Helical" evidence="7">
    <location>
        <begin position="308"/>
        <end position="331"/>
    </location>
</feature>
<keyword evidence="6 7" id="KW-0472">Membrane</keyword>
<evidence type="ECO:0000256" key="4">
    <source>
        <dbReference type="ARBA" id="ARBA00022692"/>
    </source>
</evidence>
<dbReference type="GeneID" id="22975963"/>
<geneLocation type="mitochondrion" evidence="9"/>
<reference evidence="9" key="1">
    <citation type="journal article" date="2014" name="Nucleic Acids Res.">
        <title>Widespread occurrence of organelle genome-encoded 5S rRNAs including permuted molecules.</title>
        <authorList>
            <person name="Valach M."/>
            <person name="Burger G."/>
            <person name="Gray M.W."/>
            <person name="Lang B.F."/>
        </authorList>
    </citation>
    <scope>NUCLEOTIDE SEQUENCE</scope>
    <source>
        <strain evidence="9">ATCC 50344</strain>
    </source>
</reference>
<dbReference type="GO" id="GO:0015990">
    <property type="term" value="P:electron transport coupled proton transport"/>
    <property type="evidence" value="ECO:0007669"/>
    <property type="project" value="TreeGrafter"/>
</dbReference>
<keyword evidence="9" id="KW-0560">Oxidoreductase</keyword>
<feature type="transmembrane region" description="Helical" evidence="7">
    <location>
        <begin position="400"/>
        <end position="424"/>
    </location>
</feature>
<feature type="transmembrane region" description="Helical" evidence="7">
    <location>
        <begin position="232"/>
        <end position="253"/>
    </location>
</feature>
<keyword evidence="7" id="KW-0830">Ubiquinone</keyword>
<feature type="transmembrane region" description="Helical" evidence="7">
    <location>
        <begin position="456"/>
        <end position="478"/>
    </location>
</feature>
<protein>
    <recommendedName>
        <fullName evidence="7">NADH-ubiquinone oxidoreductase chain 4</fullName>
        <ecNumber evidence="7">7.1.1.2</ecNumber>
    </recommendedName>
</protein>
<dbReference type="PRINTS" id="PR01437">
    <property type="entry name" value="NUOXDRDTASE4"/>
</dbReference>
<dbReference type="GO" id="GO:0048039">
    <property type="term" value="F:ubiquinone binding"/>
    <property type="evidence" value="ECO:0007669"/>
    <property type="project" value="TreeGrafter"/>
</dbReference>
<accession>A0A0B5GFN9</accession>
<dbReference type="GO" id="GO:0003954">
    <property type="term" value="F:NADH dehydrogenase activity"/>
    <property type="evidence" value="ECO:0007669"/>
    <property type="project" value="TreeGrafter"/>
</dbReference>
<keyword evidence="4 7" id="KW-0812">Transmembrane</keyword>
<dbReference type="AlphaFoldDB" id="A0A0B5GFN9"/>
<evidence type="ECO:0000256" key="3">
    <source>
        <dbReference type="ARBA" id="ARBA00009025"/>
    </source>
</evidence>
<evidence type="ECO:0000259" key="8">
    <source>
        <dbReference type="Pfam" id="PF00361"/>
    </source>
</evidence>
<proteinExistence type="inferred from homology"/>
<evidence type="ECO:0000256" key="2">
    <source>
        <dbReference type="ARBA" id="ARBA00004141"/>
    </source>
</evidence>
<evidence type="ECO:0000256" key="6">
    <source>
        <dbReference type="ARBA" id="ARBA00023136"/>
    </source>
</evidence>
<evidence type="ECO:0000313" key="9">
    <source>
        <dbReference type="EMBL" id="AJF22827.1"/>
    </source>
</evidence>
<sequence length="798" mass="90885">MVSKVSDRMVWWNKYVSLSLILRFLGTVRAKLCGSLISNSVMSLTCNWILITDMNSRKSTNLDLVLQSAQNIDRDYYIWAYKFFLYSESEFTFVPQNKPLLWTSLLLVLGVLIMYLAPNNLNKFYPSVMLIITFLVLFSFHNFFTIKYKDDSNFMQAILFLLEWEVSKVSVSFAFGLDGLNILFIGLTVGLFPIFVISTIRIITSSKSKFLFLNLLIIESILVWTFTSTDLLLFTCFFESLLMPMMFIIILYGTRDRRIKALTYFFMYTLLGSVFLITGLFLLFTEARTFAFGSLSTPYWGTVTKQQILWVLLFLTFAIKIPMVPFHLWLLEAHVEAPTVGSMVLAGLLLKLGAYGMLRFLFVLEAAKITLVPIASALAVISIFTASLSALRQIDMKRIIAYSSIAHMNFALLGFFSGVIYGMVGGTLLMISHGIVSSALFALIGVLYDRYGSRSVLYYGGLVTSMPLFSFFFFMFSISNFSFPGTSNFIGELLVLLGLGVSSSKTILILGAISTFFGLVYSIILYNRVVFGNKKAGFIQGLKDLTRHETAFLSILLIFNMIIGLAPNMFIIPTLATLQSVSLGGVPCSDISAWDVDFIHFFYTEPTIPMHLTTPDFYERFHTCCNLFQIYDAKYFYEDCIMEGIIDEHVSFRNFSLVLELSFLNWVEHWREIEHYALEGFMHDYSLLVAHEYPAIAHFGHEEKNFLIYFLQMAREITPGYEHMTLQTCVDYASLFSGCVHSDFGQNEFLAEVIKQAEKCIVEEARIHRSLESFKLAAELEDALLNMLKHKKVCLDCK</sequence>
<feature type="domain" description="NADH:quinone oxidoreductase/Mrp antiporter transmembrane" evidence="8">
    <location>
        <begin position="228"/>
        <end position="517"/>
    </location>
</feature>
<keyword evidence="7" id="KW-0520">NAD</keyword>
<dbReference type="NCBIfam" id="TIGR01972">
    <property type="entry name" value="NDH_I_M"/>
    <property type="match status" value="1"/>
</dbReference>
<feature type="transmembrane region" description="Helical" evidence="7">
    <location>
        <begin position="430"/>
        <end position="449"/>
    </location>
</feature>
<name>A0A0B5GFN9_9EUKA</name>
<comment type="function">
    <text evidence="1">Core subunit of the mitochondrial membrane respiratory chain NADH dehydrogenase (Complex I) that is believed to belong to the minimal assembly required for catalysis. Complex I functions in the transfer of electrons from NADH to the respiratory chain. The immediate electron acceptor for the enzyme is believed to be ubiquinone.</text>
</comment>
<dbReference type="InterPro" id="IPR001750">
    <property type="entry name" value="ND/Mrp_TM"/>
</dbReference>
<keyword evidence="7" id="KW-0679">Respiratory chain</keyword>
<comment type="function">
    <text evidence="7">Core subunit of the mitochondrial membrane respiratory chain NADH dehydrogenase (Complex I) which catalyzes electron transfer from NADH through the respiratory chain, using ubiquinone as an electron acceptor. Essential for the catalytic activity and assembly of complex I.</text>
</comment>
<dbReference type="PANTHER" id="PTHR43507:SF1">
    <property type="entry name" value="NADH-UBIQUINONE OXIDOREDUCTASE CHAIN 4"/>
    <property type="match status" value="1"/>
</dbReference>
<feature type="transmembrane region" description="Helical" evidence="7">
    <location>
        <begin position="124"/>
        <end position="144"/>
    </location>
</feature>
<dbReference type="GO" id="GO:0031966">
    <property type="term" value="C:mitochondrial membrane"/>
    <property type="evidence" value="ECO:0007669"/>
    <property type="project" value="UniProtKB-SubCell"/>
</dbReference>
<feature type="transmembrane region" description="Helical" evidence="7">
    <location>
        <begin position="210"/>
        <end position="226"/>
    </location>
</feature>
<feature type="transmembrane region" description="Helical" evidence="7">
    <location>
        <begin position="100"/>
        <end position="117"/>
    </location>
</feature>
<gene>
    <name evidence="9" type="primary">nad4</name>
</gene>
<feature type="transmembrane region" description="Helical" evidence="7">
    <location>
        <begin position="369"/>
        <end position="388"/>
    </location>
</feature>
<feature type="transmembrane region" description="Helical" evidence="7">
    <location>
        <begin position="265"/>
        <end position="284"/>
    </location>
</feature>
<organism evidence="9">
    <name type="scientific">Paracercomonas marina</name>
    <dbReference type="NCBI Taxonomy" id="372086"/>
    <lineage>
        <taxon>Eukaryota</taxon>
        <taxon>Sar</taxon>
        <taxon>Rhizaria</taxon>
        <taxon>Cercozoa</taxon>
        <taxon>Cercomonadida</taxon>
        <taxon>Cercomonadidae</taxon>
        <taxon>Paracercomonas</taxon>
    </lineage>
</organism>
<keyword evidence="7" id="KW-0813">Transport</keyword>
<feature type="transmembrane region" description="Helical" evidence="7">
    <location>
        <begin position="507"/>
        <end position="529"/>
    </location>
</feature>
<keyword evidence="7 9" id="KW-0496">Mitochondrion</keyword>
<feature type="transmembrane region" description="Helical" evidence="7">
    <location>
        <begin position="550"/>
        <end position="572"/>
    </location>
</feature>
<evidence type="ECO:0000256" key="7">
    <source>
        <dbReference type="RuleBase" id="RU003297"/>
    </source>
</evidence>
<dbReference type="PANTHER" id="PTHR43507">
    <property type="entry name" value="NADH-UBIQUINONE OXIDOREDUCTASE CHAIN 4"/>
    <property type="match status" value="1"/>
</dbReference>
<keyword evidence="7" id="KW-0249">Electron transport</keyword>
<dbReference type="InterPro" id="IPR010227">
    <property type="entry name" value="NADH_Q_OxRdtase_chainM/4"/>
</dbReference>
<dbReference type="InterPro" id="IPR003918">
    <property type="entry name" value="NADH_UbQ_OxRdtase"/>
</dbReference>
<dbReference type="RefSeq" id="YP_009118068.1">
    <property type="nucleotide sequence ID" value="NC_026310.1"/>
</dbReference>
<dbReference type="EC" id="7.1.1.2" evidence="7"/>
<feature type="transmembrane region" description="Helical" evidence="7">
    <location>
        <begin position="182"/>
        <end position="203"/>
    </location>
</feature>